<sequence length="135" mass="14865">METIKKYALIGLRLLVAIILIQTLRFKFTAHPDSVYIFTTVGLEPFGRISIGILELIASILILIPRTTWFGAVLTLGIIGGAIMMHLTILGIEVNGDGGTLFLLALITELSAGIVFWNEKDSIPYFNQIAYKVNN</sequence>
<feature type="transmembrane region" description="Helical" evidence="5">
    <location>
        <begin position="46"/>
        <end position="64"/>
    </location>
</feature>
<dbReference type="InterPro" id="IPR032808">
    <property type="entry name" value="DoxX"/>
</dbReference>
<name>A0A7X8XV98_9BACT</name>
<evidence type="ECO:0000313" key="6">
    <source>
        <dbReference type="EMBL" id="NLR91157.1"/>
    </source>
</evidence>
<dbReference type="Proteomes" id="UP000585050">
    <property type="component" value="Unassembled WGS sequence"/>
</dbReference>
<evidence type="ECO:0000256" key="5">
    <source>
        <dbReference type="SAM" id="Phobius"/>
    </source>
</evidence>
<keyword evidence="2 5" id="KW-0812">Transmembrane</keyword>
<reference evidence="6 7" key="1">
    <citation type="submission" date="2020-04" db="EMBL/GenBank/DDBJ databases">
        <title>Flammeovirga sp. SR4, a novel species isolated from seawater.</title>
        <authorList>
            <person name="Wang X."/>
        </authorList>
    </citation>
    <scope>NUCLEOTIDE SEQUENCE [LARGE SCALE GENOMIC DNA]</scope>
    <source>
        <strain evidence="6 7">SR4</strain>
    </source>
</reference>
<dbReference type="EMBL" id="JABAIL010000002">
    <property type="protein sequence ID" value="NLR91157.1"/>
    <property type="molecule type" value="Genomic_DNA"/>
</dbReference>
<dbReference type="RefSeq" id="WP_168881856.1">
    <property type="nucleotide sequence ID" value="NZ_JABAIL010000002.1"/>
</dbReference>
<feature type="transmembrane region" description="Helical" evidence="5">
    <location>
        <begin position="7"/>
        <end position="26"/>
    </location>
</feature>
<gene>
    <name evidence="6" type="ORF">HGP29_08060</name>
</gene>
<accession>A0A7X8XV98</accession>
<keyword evidence="4 5" id="KW-0472">Membrane</keyword>
<dbReference type="Pfam" id="PF07681">
    <property type="entry name" value="DoxX"/>
    <property type="match status" value="1"/>
</dbReference>
<dbReference type="GO" id="GO:0016020">
    <property type="term" value="C:membrane"/>
    <property type="evidence" value="ECO:0007669"/>
    <property type="project" value="UniProtKB-SubCell"/>
</dbReference>
<keyword evidence="7" id="KW-1185">Reference proteome</keyword>
<evidence type="ECO:0000256" key="2">
    <source>
        <dbReference type="ARBA" id="ARBA00022692"/>
    </source>
</evidence>
<feature type="transmembrane region" description="Helical" evidence="5">
    <location>
        <begin position="98"/>
        <end position="117"/>
    </location>
</feature>
<evidence type="ECO:0000256" key="4">
    <source>
        <dbReference type="ARBA" id="ARBA00023136"/>
    </source>
</evidence>
<dbReference type="AlphaFoldDB" id="A0A7X8XV98"/>
<feature type="transmembrane region" description="Helical" evidence="5">
    <location>
        <begin position="71"/>
        <end position="92"/>
    </location>
</feature>
<evidence type="ECO:0000313" key="7">
    <source>
        <dbReference type="Proteomes" id="UP000585050"/>
    </source>
</evidence>
<proteinExistence type="predicted"/>
<comment type="caution">
    <text evidence="6">The sequence shown here is derived from an EMBL/GenBank/DDBJ whole genome shotgun (WGS) entry which is preliminary data.</text>
</comment>
<evidence type="ECO:0000256" key="1">
    <source>
        <dbReference type="ARBA" id="ARBA00004141"/>
    </source>
</evidence>
<keyword evidence="3 5" id="KW-1133">Transmembrane helix</keyword>
<evidence type="ECO:0000256" key="3">
    <source>
        <dbReference type="ARBA" id="ARBA00022989"/>
    </source>
</evidence>
<comment type="subcellular location">
    <subcellularLocation>
        <location evidence="1">Membrane</location>
        <topology evidence="1">Multi-pass membrane protein</topology>
    </subcellularLocation>
</comment>
<organism evidence="6 7">
    <name type="scientific">Flammeovirga agarivorans</name>
    <dbReference type="NCBI Taxonomy" id="2726742"/>
    <lineage>
        <taxon>Bacteria</taxon>
        <taxon>Pseudomonadati</taxon>
        <taxon>Bacteroidota</taxon>
        <taxon>Cytophagia</taxon>
        <taxon>Cytophagales</taxon>
        <taxon>Flammeovirgaceae</taxon>
        <taxon>Flammeovirga</taxon>
    </lineage>
</organism>
<protein>
    <submittedName>
        <fullName evidence="6">DoxX family protein</fullName>
    </submittedName>
</protein>